<dbReference type="InterPro" id="IPR017943">
    <property type="entry name" value="Bactericidal_perm-incr_a/b_dom"/>
</dbReference>
<name>A0A3P7M0H1_STRVU</name>
<dbReference type="Proteomes" id="UP000270094">
    <property type="component" value="Unassembled WGS sequence"/>
</dbReference>
<keyword evidence="2" id="KW-1185">Reference proteome</keyword>
<evidence type="ECO:0000313" key="2">
    <source>
        <dbReference type="Proteomes" id="UP000270094"/>
    </source>
</evidence>
<dbReference type="Gene3D" id="3.15.10.10">
    <property type="entry name" value="Bactericidal permeability-increasing protein, domain 1"/>
    <property type="match status" value="1"/>
</dbReference>
<sequence length="228" mass="25410">MMLKAETEVRNLEYPFLSANFTIGEQEIQFNSDLGVDEFESPVLDSYLKKEDGVIFTSRNGSLQLKGTWDAVYNNPFGLPFNETTEGWSHVSVKDIDVDISAKLTAVDYHPHVVLGDCKANLGTFDYVLSDGYFPGIANMFRDLTSTDVAEFTAGAKLGYGSNSCENSKEIATLENFPEEGLKPKMVVVWLGESLSNCLLKSVHDAQLIQIPINKDSIPDYRSYLRIK</sequence>
<reference evidence="1 2" key="1">
    <citation type="submission" date="2018-11" db="EMBL/GenBank/DDBJ databases">
        <authorList>
            <consortium name="Pathogen Informatics"/>
        </authorList>
    </citation>
    <scope>NUCLEOTIDE SEQUENCE [LARGE SCALE GENOMIC DNA]</scope>
</reference>
<protein>
    <submittedName>
        <fullName evidence="1">Uncharacterized protein</fullName>
    </submittedName>
</protein>
<dbReference type="EMBL" id="UYYB01133794">
    <property type="protein sequence ID" value="VDM84852.1"/>
    <property type="molecule type" value="Genomic_DNA"/>
</dbReference>
<dbReference type="SUPFAM" id="SSF55394">
    <property type="entry name" value="Bactericidal permeability-increasing protein, BPI"/>
    <property type="match status" value="1"/>
</dbReference>
<evidence type="ECO:0000313" key="1">
    <source>
        <dbReference type="EMBL" id="VDM84852.1"/>
    </source>
</evidence>
<proteinExistence type="predicted"/>
<dbReference type="OrthoDB" id="5857016at2759"/>
<dbReference type="GO" id="GO:0008289">
    <property type="term" value="F:lipid binding"/>
    <property type="evidence" value="ECO:0007669"/>
    <property type="project" value="InterPro"/>
</dbReference>
<dbReference type="AlphaFoldDB" id="A0A3P7M0H1"/>
<accession>A0A3P7M0H1</accession>
<gene>
    <name evidence="1" type="ORF">SVUK_LOCUS19850</name>
</gene>
<organism evidence="1 2">
    <name type="scientific">Strongylus vulgaris</name>
    <name type="common">Blood worm</name>
    <dbReference type="NCBI Taxonomy" id="40348"/>
    <lineage>
        <taxon>Eukaryota</taxon>
        <taxon>Metazoa</taxon>
        <taxon>Ecdysozoa</taxon>
        <taxon>Nematoda</taxon>
        <taxon>Chromadorea</taxon>
        <taxon>Rhabditida</taxon>
        <taxon>Rhabditina</taxon>
        <taxon>Rhabditomorpha</taxon>
        <taxon>Strongyloidea</taxon>
        <taxon>Strongylidae</taxon>
        <taxon>Strongylus</taxon>
    </lineage>
</organism>